<proteinExistence type="predicted"/>
<feature type="domain" description="HTH araC/xylS-type" evidence="4">
    <location>
        <begin position="195"/>
        <end position="293"/>
    </location>
</feature>
<dbReference type="Pfam" id="PF02311">
    <property type="entry name" value="AraC_binding"/>
    <property type="match status" value="1"/>
</dbReference>
<sequence>MIFSDKKFYKYLTIGEEDKRWGIYLTGAGNIMIDKQTEYPLIDDPSHHYFHWSIGRRISDYQILYITKGKGIFESEITGTRKINAGDIFILFPGIWHRFKPDEDSGWDEYWVEFNGDLIQHYRLKEFLSPENPVITVGIHEDIARNYLQVIHLLKEEKPGFQYIASGYIVQILGQIFASKKYHPFEGKAIENQIRQAKLTILENLHQSISQQEIARSAGMGYSLFRKKFKEYTGVSPAQYQIQLKINKAKDLLIVSDKPLKNISHNLGFDTFDYFCRQFKQKTGFTPSEFREKNKR</sequence>
<dbReference type="Gene3D" id="2.60.120.280">
    <property type="entry name" value="Regulatory protein AraC"/>
    <property type="match status" value="1"/>
</dbReference>
<keyword evidence="6" id="KW-1185">Reference proteome</keyword>
<dbReference type="SUPFAM" id="SSF51215">
    <property type="entry name" value="Regulatory protein AraC"/>
    <property type="match status" value="1"/>
</dbReference>
<evidence type="ECO:0000259" key="4">
    <source>
        <dbReference type="PROSITE" id="PS01124"/>
    </source>
</evidence>
<dbReference type="EMBL" id="CP046401">
    <property type="protein sequence ID" value="QGY46502.1"/>
    <property type="molecule type" value="Genomic_DNA"/>
</dbReference>
<keyword evidence="2" id="KW-0238">DNA-binding</keyword>
<dbReference type="RefSeq" id="WP_158869633.1">
    <property type="nucleotide sequence ID" value="NZ_CP046401.1"/>
</dbReference>
<protein>
    <submittedName>
        <fullName evidence="5">Helix-turn-helix domain-containing protein</fullName>
    </submittedName>
</protein>
<dbReference type="PANTHER" id="PTHR43280:SF30">
    <property type="entry name" value="MMSAB OPERON REGULATORY PROTEIN"/>
    <property type="match status" value="1"/>
</dbReference>
<dbReference type="InterPro" id="IPR009057">
    <property type="entry name" value="Homeodomain-like_sf"/>
</dbReference>
<dbReference type="AlphaFoldDB" id="A0A6I6K244"/>
<gene>
    <name evidence="5" type="ORF">GM418_23410</name>
</gene>
<dbReference type="Pfam" id="PF12833">
    <property type="entry name" value="HTH_18"/>
    <property type="match status" value="1"/>
</dbReference>
<evidence type="ECO:0000313" key="6">
    <source>
        <dbReference type="Proteomes" id="UP000428260"/>
    </source>
</evidence>
<dbReference type="KEGG" id="mcos:GM418_23410"/>
<dbReference type="PROSITE" id="PS01124">
    <property type="entry name" value="HTH_ARAC_FAMILY_2"/>
    <property type="match status" value="1"/>
</dbReference>
<dbReference type="GO" id="GO:0003700">
    <property type="term" value="F:DNA-binding transcription factor activity"/>
    <property type="evidence" value="ECO:0007669"/>
    <property type="project" value="InterPro"/>
</dbReference>
<reference evidence="5 6" key="1">
    <citation type="submission" date="2019-11" db="EMBL/GenBank/DDBJ databases">
        <authorList>
            <person name="Zheng R.K."/>
            <person name="Sun C.M."/>
        </authorList>
    </citation>
    <scope>NUCLEOTIDE SEQUENCE [LARGE SCALE GENOMIC DNA]</scope>
    <source>
        <strain evidence="5 6">WC007</strain>
    </source>
</reference>
<dbReference type="GO" id="GO:0043565">
    <property type="term" value="F:sequence-specific DNA binding"/>
    <property type="evidence" value="ECO:0007669"/>
    <property type="project" value="InterPro"/>
</dbReference>
<dbReference type="InterPro" id="IPR003313">
    <property type="entry name" value="AraC-bd"/>
</dbReference>
<dbReference type="InterPro" id="IPR018060">
    <property type="entry name" value="HTH_AraC"/>
</dbReference>
<dbReference type="InterPro" id="IPR020449">
    <property type="entry name" value="Tscrpt_reg_AraC-type_HTH"/>
</dbReference>
<dbReference type="Gene3D" id="1.10.10.60">
    <property type="entry name" value="Homeodomain-like"/>
    <property type="match status" value="2"/>
</dbReference>
<dbReference type="PANTHER" id="PTHR43280">
    <property type="entry name" value="ARAC-FAMILY TRANSCRIPTIONAL REGULATOR"/>
    <property type="match status" value="1"/>
</dbReference>
<keyword evidence="3" id="KW-0804">Transcription</keyword>
<organism evidence="5 6">
    <name type="scientific">Maribellus comscasis</name>
    <dbReference type="NCBI Taxonomy" id="2681766"/>
    <lineage>
        <taxon>Bacteria</taxon>
        <taxon>Pseudomonadati</taxon>
        <taxon>Bacteroidota</taxon>
        <taxon>Bacteroidia</taxon>
        <taxon>Marinilabiliales</taxon>
        <taxon>Prolixibacteraceae</taxon>
        <taxon>Maribellus</taxon>
    </lineage>
</organism>
<accession>A0A6I6K244</accession>
<keyword evidence="1" id="KW-0805">Transcription regulation</keyword>
<evidence type="ECO:0000256" key="3">
    <source>
        <dbReference type="ARBA" id="ARBA00023163"/>
    </source>
</evidence>
<name>A0A6I6K244_9BACT</name>
<dbReference type="InterPro" id="IPR018062">
    <property type="entry name" value="HTH_AraC-typ_CS"/>
</dbReference>
<evidence type="ECO:0000313" key="5">
    <source>
        <dbReference type="EMBL" id="QGY46502.1"/>
    </source>
</evidence>
<dbReference type="PROSITE" id="PS00041">
    <property type="entry name" value="HTH_ARAC_FAMILY_1"/>
    <property type="match status" value="1"/>
</dbReference>
<dbReference type="Proteomes" id="UP000428260">
    <property type="component" value="Chromosome"/>
</dbReference>
<dbReference type="InterPro" id="IPR037923">
    <property type="entry name" value="HTH-like"/>
</dbReference>
<dbReference type="SMART" id="SM00342">
    <property type="entry name" value="HTH_ARAC"/>
    <property type="match status" value="1"/>
</dbReference>
<evidence type="ECO:0000256" key="1">
    <source>
        <dbReference type="ARBA" id="ARBA00023015"/>
    </source>
</evidence>
<dbReference type="SUPFAM" id="SSF46689">
    <property type="entry name" value="Homeodomain-like"/>
    <property type="match status" value="2"/>
</dbReference>
<dbReference type="PRINTS" id="PR00032">
    <property type="entry name" value="HTHARAC"/>
</dbReference>
<evidence type="ECO:0000256" key="2">
    <source>
        <dbReference type="ARBA" id="ARBA00023125"/>
    </source>
</evidence>